<evidence type="ECO:0000256" key="3">
    <source>
        <dbReference type="ARBA" id="ARBA00022679"/>
    </source>
</evidence>
<dbReference type="Pfam" id="PF00698">
    <property type="entry name" value="Acyl_transf_1"/>
    <property type="match status" value="2"/>
</dbReference>
<dbReference type="InterPro" id="IPR018201">
    <property type="entry name" value="Ketoacyl_synth_AS"/>
</dbReference>
<dbReference type="Pfam" id="PF08659">
    <property type="entry name" value="KR"/>
    <property type="match status" value="1"/>
</dbReference>
<dbReference type="SMART" id="SM00822">
    <property type="entry name" value="PKS_KR"/>
    <property type="match status" value="1"/>
</dbReference>
<dbReference type="InterPro" id="IPR006162">
    <property type="entry name" value="Ppantetheine_attach_site"/>
</dbReference>
<dbReference type="SMART" id="SM01294">
    <property type="entry name" value="PKS_PP_betabranch"/>
    <property type="match status" value="1"/>
</dbReference>
<dbReference type="InterPro" id="IPR020807">
    <property type="entry name" value="PKS_DH"/>
</dbReference>
<dbReference type="InterPro" id="IPR036736">
    <property type="entry name" value="ACP-like_sf"/>
</dbReference>
<evidence type="ECO:0000259" key="7">
    <source>
        <dbReference type="PROSITE" id="PS50075"/>
    </source>
</evidence>
<keyword evidence="4" id="KW-0511">Multifunctional enzyme</keyword>
<evidence type="ECO:0000313" key="11">
    <source>
        <dbReference type="Proteomes" id="UP000598174"/>
    </source>
</evidence>
<dbReference type="InterPro" id="IPR020806">
    <property type="entry name" value="PKS_PP-bd"/>
</dbReference>
<proteinExistence type="predicted"/>
<dbReference type="InterPro" id="IPR016036">
    <property type="entry name" value="Malonyl_transacylase_ACP-bd"/>
</dbReference>
<dbReference type="InterPro" id="IPR049900">
    <property type="entry name" value="PKS_mFAS_DH"/>
</dbReference>
<keyword evidence="11" id="KW-1185">Reference proteome</keyword>
<gene>
    <name evidence="10" type="ORF">Afe05nite_45910</name>
</gene>
<comment type="caution">
    <text evidence="10">The sequence shown here is derived from an EMBL/GenBank/DDBJ whole genome shotgun (WGS) entry which is preliminary data.</text>
</comment>
<dbReference type="InterPro" id="IPR014030">
    <property type="entry name" value="Ketoacyl_synth_N"/>
</dbReference>
<dbReference type="InterPro" id="IPR001227">
    <property type="entry name" value="Ac_transferase_dom_sf"/>
</dbReference>
<feature type="region of interest" description="C-terminal hotdog fold" evidence="6">
    <location>
        <begin position="1660"/>
        <end position="1798"/>
    </location>
</feature>
<feature type="region of interest" description="N-terminal hotdog fold" evidence="6">
    <location>
        <begin position="1523"/>
        <end position="1643"/>
    </location>
</feature>
<dbReference type="SMART" id="SM00827">
    <property type="entry name" value="PKS_AT"/>
    <property type="match status" value="2"/>
</dbReference>
<dbReference type="PROSITE" id="PS52004">
    <property type="entry name" value="KS3_2"/>
    <property type="match status" value="1"/>
</dbReference>
<dbReference type="Proteomes" id="UP000598174">
    <property type="component" value="Unassembled WGS sequence"/>
</dbReference>
<feature type="active site" description="Proton acceptor; for dehydratase activity" evidence="6">
    <location>
        <position position="1555"/>
    </location>
</feature>
<dbReference type="SUPFAM" id="SSF52151">
    <property type="entry name" value="FabD/lysophospholipase-like"/>
    <property type="match status" value="2"/>
</dbReference>
<dbReference type="CDD" id="cd08952">
    <property type="entry name" value="KR_1_SDR_x"/>
    <property type="match status" value="1"/>
</dbReference>
<feature type="active site" description="Proton donor; for dehydratase activity" evidence="6">
    <location>
        <position position="1718"/>
    </location>
</feature>
<keyword evidence="3" id="KW-0808">Transferase</keyword>
<evidence type="ECO:0000256" key="1">
    <source>
        <dbReference type="ARBA" id="ARBA00022450"/>
    </source>
</evidence>
<evidence type="ECO:0000256" key="5">
    <source>
        <dbReference type="ARBA" id="ARBA00023315"/>
    </source>
</evidence>
<keyword evidence="1" id="KW-0596">Phosphopantetheine</keyword>
<dbReference type="SUPFAM" id="SSF47336">
    <property type="entry name" value="ACP-like"/>
    <property type="match status" value="2"/>
</dbReference>
<dbReference type="GO" id="GO:0031177">
    <property type="term" value="F:phosphopantetheine binding"/>
    <property type="evidence" value="ECO:0007669"/>
    <property type="project" value="InterPro"/>
</dbReference>
<dbReference type="Pfam" id="PF21089">
    <property type="entry name" value="PKS_DH_N"/>
    <property type="match status" value="1"/>
</dbReference>
<dbReference type="PROSITE" id="PS00012">
    <property type="entry name" value="PHOSPHOPANTETHEINE"/>
    <property type="match status" value="2"/>
</dbReference>
<dbReference type="Gene3D" id="3.30.70.3290">
    <property type="match status" value="2"/>
</dbReference>
<evidence type="ECO:0000313" key="10">
    <source>
        <dbReference type="EMBL" id="GIE12751.1"/>
    </source>
</evidence>
<dbReference type="CDD" id="cd00833">
    <property type="entry name" value="PKS"/>
    <property type="match status" value="1"/>
</dbReference>
<reference evidence="10" key="1">
    <citation type="submission" date="2021-01" db="EMBL/GenBank/DDBJ databases">
        <title>Whole genome shotgun sequence of Actinoplanes ferrugineus NBRC 15555.</title>
        <authorList>
            <person name="Komaki H."/>
            <person name="Tamura T."/>
        </authorList>
    </citation>
    <scope>NUCLEOTIDE SEQUENCE</scope>
    <source>
        <strain evidence="10">NBRC 15555</strain>
    </source>
</reference>
<dbReference type="PANTHER" id="PTHR43775">
    <property type="entry name" value="FATTY ACID SYNTHASE"/>
    <property type="match status" value="1"/>
</dbReference>
<dbReference type="InterPro" id="IPR036291">
    <property type="entry name" value="NAD(P)-bd_dom_sf"/>
</dbReference>
<dbReference type="InterPro" id="IPR049551">
    <property type="entry name" value="PKS_DH_C"/>
</dbReference>
<dbReference type="InterPro" id="IPR009081">
    <property type="entry name" value="PP-bd_ACP"/>
</dbReference>
<dbReference type="GO" id="GO:0004312">
    <property type="term" value="F:fatty acid synthase activity"/>
    <property type="evidence" value="ECO:0007669"/>
    <property type="project" value="TreeGrafter"/>
</dbReference>
<dbReference type="GO" id="GO:0006633">
    <property type="term" value="P:fatty acid biosynthetic process"/>
    <property type="evidence" value="ECO:0007669"/>
    <property type="project" value="InterPro"/>
</dbReference>
<evidence type="ECO:0000256" key="6">
    <source>
        <dbReference type="PROSITE-ProRule" id="PRU01363"/>
    </source>
</evidence>
<evidence type="ECO:0000256" key="4">
    <source>
        <dbReference type="ARBA" id="ARBA00023268"/>
    </source>
</evidence>
<dbReference type="Gene3D" id="3.40.47.10">
    <property type="match status" value="1"/>
</dbReference>
<dbReference type="InterPro" id="IPR013968">
    <property type="entry name" value="PKS_KR"/>
</dbReference>
<dbReference type="InterPro" id="IPR050091">
    <property type="entry name" value="PKS_NRPS_Biosynth_Enz"/>
</dbReference>
<accession>A0A919MAM9</accession>
<dbReference type="PROSITE" id="PS52019">
    <property type="entry name" value="PKS_MFAS_DH"/>
    <property type="match status" value="1"/>
</dbReference>
<dbReference type="InterPro" id="IPR032821">
    <property type="entry name" value="PKS_assoc"/>
</dbReference>
<dbReference type="Pfam" id="PF02801">
    <property type="entry name" value="Ketoacyl-synt_C"/>
    <property type="match status" value="1"/>
</dbReference>
<feature type="domain" description="Ketosynthase family 3 (KS3)" evidence="8">
    <location>
        <begin position="673"/>
        <end position="1099"/>
    </location>
</feature>
<dbReference type="Pfam" id="PF14765">
    <property type="entry name" value="PS-DH"/>
    <property type="match status" value="1"/>
</dbReference>
<dbReference type="Pfam" id="PF00109">
    <property type="entry name" value="ketoacyl-synt"/>
    <property type="match status" value="1"/>
</dbReference>
<dbReference type="Pfam" id="PF22621">
    <property type="entry name" value="CurL-like_PKS_C"/>
    <property type="match status" value="1"/>
</dbReference>
<dbReference type="GO" id="GO:0004315">
    <property type="term" value="F:3-oxoacyl-[acyl-carrier-protein] synthase activity"/>
    <property type="evidence" value="ECO:0007669"/>
    <property type="project" value="InterPro"/>
</dbReference>
<evidence type="ECO:0000256" key="2">
    <source>
        <dbReference type="ARBA" id="ARBA00022553"/>
    </source>
</evidence>
<dbReference type="InterPro" id="IPR049552">
    <property type="entry name" value="PKS_DH_N"/>
</dbReference>
<protein>
    <recommendedName>
        <fullName evidence="12">Acyl transferase domain-containing protein</fullName>
    </recommendedName>
</protein>
<sequence>MTQGVHRVVLVVGIGHRPATGPIPPAAAVWSAIEDAGAIASAAQPIVVLTTVAVPDLDGIEGVLVHSADDPFAAAEACLLEETAALVVVPQGPDHPAVALALGSSADDGYGPLPADRSTISRLSAKASAPGAELPFTAPLLVSGRTEAGFRAYAKELATYLERTPQASIADTAYTLAMTRTIWPQRAVIAASERAAVVAALERLATGVPGEGLVRGATDPGPGPVFVYPGQGAQWAGMATELAATAPVFADALAECARELRPYVDFELADALSGAVPMDRVEVIQPALFAVMVALTRLWQSNGITPAAVVGHSFGEIAAVTAAGGLSLADGCRLVAAVSQALARLQGNGDMVAVALPADRLGALIAEWGLDLEIAVVNGPSSTVVAGPGEAAAELVARLRERGDRARILPINIAGHTRHMEPIHEYLIGEVAPIRPRASTVPVHSSTAPEPLDTAVLDAEHWFASLRDTAEFQRVTETLLGSGHRLFIEMSPHPVLAMSITETAARAGREAVVLDTMRRDDAGYDRYVRALAESHLNGAAPDWSTVLSGARKIPLPAYRPDRDTTGDDGDSLRDRLLPLNPDARLEEVVRLVSGLLPAGEGADQDFRSLGVDSVGALALRNRLNELTGLRLSVTLLFDHPTPRAVAAEVVRAFFGGTEQEDTGGPTDGPPDPREPIAIVGMACRFPGRVDSPADLWRMVHDGRDGITAFPGDRGWDLGALYDPDAATAGTFYPREAGMLEDVAGFDADFFGISPREALAMDPQQRLLLETTWAALEDGGIDGTALRGSRTGVFTGIMNLPYGSPPHQAQPELEGYVVTGTLASVASGRVAYVLGLEGPALTLDTACSSSLVALHLAAQSLQRGESDLALVGGATVMAEPGLFIEFSRLRGLAADGRSKPFSAAADGFGMAEGVAVLVAERLSDAQRLGHPVLALVRGSAINQDGASNGMTAPSGPAQQRVIRAALRDAGLGPVDVDVIEAHGTGTKVGDPIEAQALIATYGRGRPADRPIRLGSVKSNIGHTQSASGIAGVIKMVEAMRHGVMPRSLHAENPTPEVDWSAGTIELLAENREWPNDEHPRRAGVSSFGISGTNAHVILEEFVAGPPAAELGGVTPLILSGKSPEAVRDHALALHRHLTAHPDLPLGDVAGTLAHRAVFAHRAVVSGDREQIRTALTTVTPVPVATRVAAVFSGQGAQHLGMGRQLAADFPVFAAALDEACAHLDPLLGRPLREVMWSGGPALIDRTEYTQPALFAFQVALARLWQSWGLTFAALAGHSVGEIAVAHIAGVLTLPDAARLAVTRGRLMGALPAGGAMAAVDAPAAEVEVGGGMAIAAINGPRSVVVSGPEAEVGAAVAGWKDRGHRATVLRVSHAFHSPLMEPMLAAFAAELDTLTFHRPTIAISSSADTGHPITTAAYWTDHARNAVLFHRAVTNLPEVDVLLEIGPGATLTPLVDNGIPSTRRNQDETPAILTAAAGLPVDWRRIVPAGGPTPLPGYPFQHQRYWLGGPDVSGAAYGSDPQTHPMLTQRTDLPGTGGVLLSGKLTPGTDPWLSHHVVMDTILLPGTGFVELAVEAGRAVGAGTVEELVLRAPMVFPAGRARELQVWIAPDQGDGQDLQIRTREPAGEWTLHATGLLGTRRADTSALGADWAGPVWPPAGATEVPGASFYPDLAARGYEYGPAFHGVKALWIRGDDLFADVVLPEGQPTGFGIHPALLDAALHALPITGRLYDGADDVRLPFSFNGVSLLSADARRVRMRIRVDDATGSAAAYATDPDGRPVLAMESLIIRSVQRSQLESAGAIEPAGRFAVGWERLATAAGADRVPGNWLVLGAVDPQLTALLSPVPAGAVPDGVLVGAGGAEDLLAALHEVGDVAPVWCVTSGAVGVGTGDPAADVRAAGAWGLGRVAALELPGRWGGLIDLPAGVDAAGARLLAGILSGAGDEDQLAIRDGAVWARRLVAAPPAGTETWTPKGTVLITGGTGGLGGQVARRLAALGTTGRLVLLSRRGADAPGAAQLTEELVAAGANPLLVAADITDRRSVGELIDRLAAEGTPVSTVVHTAGVVSETRIADLGPEALAAETAAKVQGALVLDELLADLDDFVLFSSISGTWGAAGQAAYAAGNAQLDALARRRHASGRPATAIAWGPWLGGGMLTDRDERELRRRGLAPLAVPSAILALEQVVAARAVESVVVNVAWPRFLPAFTASRPSRLLVGFEPAATPEPVAATGAGSLTERLAALPVAERRPALLEVVCANVAALIGQSEVGRIDPGRALKDLGFDSLTSVELRNKFAALLGIRLSATLVFDFPTPHALADHLLTELDLGAATGADVPLLEEYGRIEAKALSPLTATADRLELTARLRGLLDQLELLDERPDRPADTGTAGLEHASVAELMNFIDAEFGNP</sequence>
<evidence type="ECO:0000259" key="9">
    <source>
        <dbReference type="PROSITE" id="PS52019"/>
    </source>
</evidence>
<evidence type="ECO:0008006" key="12">
    <source>
        <dbReference type="Google" id="ProtNLM"/>
    </source>
</evidence>
<dbReference type="SMART" id="SM00826">
    <property type="entry name" value="PKS_DH"/>
    <property type="match status" value="1"/>
</dbReference>
<dbReference type="InterPro" id="IPR057326">
    <property type="entry name" value="KR_dom"/>
</dbReference>
<dbReference type="RefSeq" id="WP_203819204.1">
    <property type="nucleotide sequence ID" value="NZ_BAAABP010000022.1"/>
</dbReference>
<dbReference type="Gene3D" id="1.10.1200.10">
    <property type="entry name" value="ACP-like"/>
    <property type="match status" value="2"/>
</dbReference>
<dbReference type="Gene3D" id="3.40.366.10">
    <property type="entry name" value="Malonyl-Coenzyme A Acyl Carrier Protein, domain 2"/>
    <property type="match status" value="2"/>
</dbReference>
<keyword evidence="5" id="KW-0012">Acyltransferase</keyword>
<dbReference type="InterPro" id="IPR016035">
    <property type="entry name" value="Acyl_Trfase/lysoPLipase"/>
</dbReference>
<dbReference type="SUPFAM" id="SSF55048">
    <property type="entry name" value="Probable ACP-binding domain of malonyl-CoA ACP transacylase"/>
    <property type="match status" value="2"/>
</dbReference>
<dbReference type="PANTHER" id="PTHR43775:SF51">
    <property type="entry name" value="INACTIVE PHENOLPHTHIOCEROL SYNTHESIS POLYKETIDE SYNTHASE TYPE I PKS1-RELATED"/>
    <property type="match status" value="1"/>
</dbReference>
<keyword evidence="2" id="KW-0597">Phosphoprotein</keyword>
<dbReference type="SUPFAM" id="SSF53901">
    <property type="entry name" value="Thiolase-like"/>
    <property type="match status" value="1"/>
</dbReference>
<evidence type="ECO:0000259" key="8">
    <source>
        <dbReference type="PROSITE" id="PS52004"/>
    </source>
</evidence>
<dbReference type="InterPro" id="IPR014031">
    <property type="entry name" value="Ketoacyl_synth_C"/>
</dbReference>
<dbReference type="Gene3D" id="3.40.50.720">
    <property type="entry name" value="NAD(P)-binding Rossmann-like Domain"/>
    <property type="match status" value="1"/>
</dbReference>
<feature type="domain" description="Carrier" evidence="7">
    <location>
        <begin position="579"/>
        <end position="653"/>
    </location>
</feature>
<organism evidence="10 11">
    <name type="scientific">Paractinoplanes ferrugineus</name>
    <dbReference type="NCBI Taxonomy" id="113564"/>
    <lineage>
        <taxon>Bacteria</taxon>
        <taxon>Bacillati</taxon>
        <taxon>Actinomycetota</taxon>
        <taxon>Actinomycetes</taxon>
        <taxon>Micromonosporales</taxon>
        <taxon>Micromonosporaceae</taxon>
        <taxon>Paractinoplanes</taxon>
    </lineage>
</organism>
<name>A0A919MAM9_9ACTN</name>
<dbReference type="PROSITE" id="PS00606">
    <property type="entry name" value="KS3_1"/>
    <property type="match status" value="1"/>
</dbReference>
<dbReference type="InterPro" id="IPR042104">
    <property type="entry name" value="PKS_dehydratase_sf"/>
</dbReference>
<dbReference type="SUPFAM" id="SSF51735">
    <property type="entry name" value="NAD(P)-binding Rossmann-fold domains"/>
    <property type="match status" value="2"/>
</dbReference>
<dbReference type="PROSITE" id="PS50075">
    <property type="entry name" value="CARRIER"/>
    <property type="match status" value="2"/>
</dbReference>
<dbReference type="SMART" id="SM00823">
    <property type="entry name" value="PKS_PP"/>
    <property type="match status" value="2"/>
</dbReference>
<dbReference type="SMART" id="SM00825">
    <property type="entry name" value="PKS_KS"/>
    <property type="match status" value="1"/>
</dbReference>
<dbReference type="InterPro" id="IPR020841">
    <property type="entry name" value="PKS_Beta-ketoAc_synthase_dom"/>
</dbReference>
<feature type="domain" description="PKS/mFAS DH" evidence="9">
    <location>
        <begin position="1523"/>
        <end position="1798"/>
    </location>
</feature>
<dbReference type="InterPro" id="IPR014043">
    <property type="entry name" value="Acyl_transferase_dom"/>
</dbReference>
<dbReference type="EMBL" id="BOMM01000040">
    <property type="protein sequence ID" value="GIE12751.1"/>
    <property type="molecule type" value="Genomic_DNA"/>
</dbReference>
<dbReference type="InterPro" id="IPR016039">
    <property type="entry name" value="Thiolase-like"/>
</dbReference>
<dbReference type="FunFam" id="3.40.47.10:FF:000019">
    <property type="entry name" value="Polyketide synthase type I"/>
    <property type="match status" value="1"/>
</dbReference>
<dbReference type="Pfam" id="PF16197">
    <property type="entry name" value="KAsynt_C_assoc"/>
    <property type="match status" value="1"/>
</dbReference>
<dbReference type="Pfam" id="PF00550">
    <property type="entry name" value="PP-binding"/>
    <property type="match status" value="2"/>
</dbReference>
<dbReference type="FunFam" id="1.10.1200.10:FF:000007">
    <property type="entry name" value="Probable polyketide synthase pks17"/>
    <property type="match status" value="1"/>
</dbReference>
<feature type="domain" description="Carrier" evidence="7">
    <location>
        <begin position="2250"/>
        <end position="2325"/>
    </location>
</feature>
<dbReference type="Gene3D" id="3.10.129.110">
    <property type="entry name" value="Polyketide synthase dehydratase"/>
    <property type="match status" value="1"/>
</dbReference>